<dbReference type="Pfam" id="PF07690">
    <property type="entry name" value="MFS_1"/>
    <property type="match status" value="1"/>
</dbReference>
<dbReference type="Gene3D" id="1.20.1720.10">
    <property type="entry name" value="Multidrug resistance protein D"/>
    <property type="match status" value="1"/>
</dbReference>
<feature type="transmembrane region" description="Helical" evidence="8">
    <location>
        <begin position="68"/>
        <end position="87"/>
    </location>
</feature>
<feature type="transmembrane region" description="Helical" evidence="8">
    <location>
        <begin position="422"/>
        <end position="438"/>
    </location>
</feature>
<feature type="transmembrane region" description="Helical" evidence="8">
    <location>
        <begin position="187"/>
        <end position="207"/>
    </location>
</feature>
<dbReference type="RefSeq" id="WP_062965190.1">
    <property type="nucleotide sequence ID" value="NZ_JAJFOE010000001.1"/>
</dbReference>
<dbReference type="InterPro" id="IPR036259">
    <property type="entry name" value="MFS_trans_sf"/>
</dbReference>
<evidence type="ECO:0000256" key="3">
    <source>
        <dbReference type="ARBA" id="ARBA00022475"/>
    </source>
</evidence>
<feature type="region of interest" description="Disordered" evidence="7">
    <location>
        <begin position="1"/>
        <end position="21"/>
    </location>
</feature>
<feature type="transmembrane region" description="Helical" evidence="8">
    <location>
        <begin position="286"/>
        <end position="309"/>
    </location>
</feature>
<organism evidence="10 11">
    <name type="scientific">Nocardia africana</name>
    <dbReference type="NCBI Taxonomy" id="134964"/>
    <lineage>
        <taxon>Bacteria</taxon>
        <taxon>Bacillati</taxon>
        <taxon>Actinomycetota</taxon>
        <taxon>Actinomycetes</taxon>
        <taxon>Mycobacteriales</taxon>
        <taxon>Nocardiaceae</taxon>
        <taxon>Nocardia</taxon>
    </lineage>
</organism>
<evidence type="ECO:0000256" key="7">
    <source>
        <dbReference type="SAM" id="MobiDB-lite"/>
    </source>
</evidence>
<dbReference type="AlphaFoldDB" id="A0A378WUD8"/>
<reference evidence="10 11" key="1">
    <citation type="submission" date="2018-06" db="EMBL/GenBank/DDBJ databases">
        <authorList>
            <consortium name="Pathogen Informatics"/>
            <person name="Doyle S."/>
        </authorList>
    </citation>
    <scope>NUCLEOTIDE SEQUENCE [LARGE SCALE GENOMIC DNA]</scope>
    <source>
        <strain evidence="10 11">NCTC13184</strain>
    </source>
</reference>
<feature type="transmembrane region" description="Helical" evidence="8">
    <location>
        <begin position="243"/>
        <end position="265"/>
    </location>
</feature>
<feature type="transmembrane region" description="Helical" evidence="8">
    <location>
        <begin position="315"/>
        <end position="338"/>
    </location>
</feature>
<dbReference type="Gene3D" id="1.20.1250.20">
    <property type="entry name" value="MFS general substrate transporter like domains"/>
    <property type="match status" value="1"/>
</dbReference>
<dbReference type="PANTHER" id="PTHR42718:SF46">
    <property type="entry name" value="BLR6921 PROTEIN"/>
    <property type="match status" value="1"/>
</dbReference>
<comment type="subcellular location">
    <subcellularLocation>
        <location evidence="1">Cell membrane</location>
        <topology evidence="1">Multi-pass membrane protein</topology>
    </subcellularLocation>
</comment>
<keyword evidence="5 8" id="KW-1133">Transmembrane helix</keyword>
<evidence type="ECO:0000256" key="8">
    <source>
        <dbReference type="SAM" id="Phobius"/>
    </source>
</evidence>
<feature type="transmembrane region" description="Helical" evidence="8">
    <location>
        <begin position="159"/>
        <end position="181"/>
    </location>
</feature>
<dbReference type="EMBL" id="UGRU01000001">
    <property type="protein sequence ID" value="SUA44759.1"/>
    <property type="molecule type" value="Genomic_DNA"/>
</dbReference>
<accession>A0A378WUD8</accession>
<dbReference type="PROSITE" id="PS50850">
    <property type="entry name" value="MFS"/>
    <property type="match status" value="1"/>
</dbReference>
<dbReference type="SUPFAM" id="SSF103473">
    <property type="entry name" value="MFS general substrate transporter"/>
    <property type="match status" value="1"/>
</dbReference>
<dbReference type="Proteomes" id="UP000255082">
    <property type="component" value="Unassembled WGS sequence"/>
</dbReference>
<evidence type="ECO:0000259" key="9">
    <source>
        <dbReference type="PROSITE" id="PS50850"/>
    </source>
</evidence>
<feature type="transmembrane region" description="Helical" evidence="8">
    <location>
        <begin position="124"/>
        <end position="147"/>
    </location>
</feature>
<evidence type="ECO:0000256" key="1">
    <source>
        <dbReference type="ARBA" id="ARBA00004651"/>
    </source>
</evidence>
<evidence type="ECO:0000313" key="10">
    <source>
        <dbReference type="EMBL" id="SUA44759.1"/>
    </source>
</evidence>
<keyword evidence="3" id="KW-1003">Cell membrane</keyword>
<evidence type="ECO:0000256" key="6">
    <source>
        <dbReference type="ARBA" id="ARBA00023136"/>
    </source>
</evidence>
<evidence type="ECO:0000313" key="11">
    <source>
        <dbReference type="Proteomes" id="UP000255082"/>
    </source>
</evidence>
<feature type="transmembrane region" description="Helical" evidence="8">
    <location>
        <begin position="458"/>
        <end position="479"/>
    </location>
</feature>
<dbReference type="CDD" id="cd17321">
    <property type="entry name" value="MFS_MMR_MDR_like"/>
    <property type="match status" value="1"/>
</dbReference>
<dbReference type="OrthoDB" id="3218494at2"/>
<feature type="transmembrane region" description="Helical" evidence="8">
    <location>
        <begin position="350"/>
        <end position="367"/>
    </location>
</feature>
<feature type="transmembrane region" description="Helical" evidence="8">
    <location>
        <begin position="30"/>
        <end position="48"/>
    </location>
</feature>
<gene>
    <name evidence="10" type="primary">stp_11</name>
    <name evidence="10" type="ORF">NCTC13184_03279</name>
</gene>
<proteinExistence type="predicted"/>
<keyword evidence="2" id="KW-0813">Transport</keyword>
<sequence>MTSRDIQPDTRIPGADAPTDPATITRNRRLSIALGVIVTCQLMVAVDSNVVNIALPEIQSGLRMSAQSLAWVFSAYSLAYGGLLLLGGRASDILGRRRMFSWGLGLLVVASILGGIAPNGGLLIAARALQGVGFAFAGPAALSMIAATFAEGPQRTRALGVFSMVTGLGITLGLIVGGVLTTFSWRLVFFINVPIGIATILLARRYLDETERHRGTFDLLGAIVSTLGMVGIVYALTNVTHGWTAPGTVLPFVAGVVLVAAFVFIERHAEQPIMPLRLLGNRVRAGAYLTFVLLMATMAGTYILLSLYIQDALGFSPLVAGLAFLPMAVVQFAVAKWAPKLIARFGRKQILLTGVILMLAEAVWLTTTTGTSNYLTGVLAPFILLGAGLSLAFVTLNMTVLGGLEPRDMGAASGLLQATQQIGLSLGVGILTTTYQSARSDRERSGAGVHEALAHGLSTAVIAAVVFAAAALVISLVVIREPKQPGAAPRSVSPPP</sequence>
<dbReference type="GO" id="GO:0005886">
    <property type="term" value="C:plasma membrane"/>
    <property type="evidence" value="ECO:0007669"/>
    <property type="project" value="UniProtKB-SubCell"/>
</dbReference>
<feature type="transmembrane region" description="Helical" evidence="8">
    <location>
        <begin position="379"/>
        <end position="401"/>
    </location>
</feature>
<keyword evidence="4 8" id="KW-0812">Transmembrane</keyword>
<feature type="domain" description="Major facilitator superfamily (MFS) profile" evidence="9">
    <location>
        <begin position="33"/>
        <end position="483"/>
    </location>
</feature>
<feature type="transmembrane region" description="Helical" evidence="8">
    <location>
        <begin position="99"/>
        <end position="118"/>
    </location>
</feature>
<dbReference type="PROSITE" id="PS00216">
    <property type="entry name" value="SUGAR_TRANSPORT_1"/>
    <property type="match status" value="1"/>
</dbReference>
<dbReference type="GO" id="GO:0022857">
    <property type="term" value="F:transmembrane transporter activity"/>
    <property type="evidence" value="ECO:0007669"/>
    <property type="project" value="InterPro"/>
</dbReference>
<evidence type="ECO:0000256" key="2">
    <source>
        <dbReference type="ARBA" id="ARBA00022448"/>
    </source>
</evidence>
<dbReference type="InterPro" id="IPR011701">
    <property type="entry name" value="MFS"/>
</dbReference>
<dbReference type="InterPro" id="IPR005829">
    <property type="entry name" value="Sugar_transporter_CS"/>
</dbReference>
<dbReference type="InterPro" id="IPR020846">
    <property type="entry name" value="MFS_dom"/>
</dbReference>
<keyword evidence="6 8" id="KW-0472">Membrane</keyword>
<evidence type="ECO:0000256" key="4">
    <source>
        <dbReference type="ARBA" id="ARBA00022692"/>
    </source>
</evidence>
<protein>
    <submittedName>
        <fullName evidence="10">Spectinomycin tetracycline efflux pump</fullName>
    </submittedName>
</protein>
<name>A0A378WUD8_9NOCA</name>
<feature type="transmembrane region" description="Helical" evidence="8">
    <location>
        <begin position="219"/>
        <end position="237"/>
    </location>
</feature>
<evidence type="ECO:0000256" key="5">
    <source>
        <dbReference type="ARBA" id="ARBA00022989"/>
    </source>
</evidence>
<dbReference type="PANTHER" id="PTHR42718">
    <property type="entry name" value="MAJOR FACILITATOR SUPERFAMILY MULTIDRUG TRANSPORTER MFSC"/>
    <property type="match status" value="1"/>
</dbReference>